<keyword evidence="3" id="KW-1185">Reference proteome</keyword>
<dbReference type="OrthoDB" id="2661892at2"/>
<comment type="caution">
    <text evidence="2">The sequence shown here is derived from an EMBL/GenBank/DDBJ whole genome shotgun (WGS) entry which is preliminary data.</text>
</comment>
<dbReference type="PROSITE" id="PS51257">
    <property type="entry name" value="PROKAR_LIPOPROTEIN"/>
    <property type="match status" value="1"/>
</dbReference>
<dbReference type="RefSeq" id="WP_120110963.1">
    <property type="nucleotide sequence ID" value="NZ_QXQB01000003.1"/>
</dbReference>
<organism evidence="2 3">
    <name type="scientific">Paenibacillus pinisoli</name>
    <dbReference type="NCBI Taxonomy" id="1276110"/>
    <lineage>
        <taxon>Bacteria</taxon>
        <taxon>Bacillati</taxon>
        <taxon>Bacillota</taxon>
        <taxon>Bacilli</taxon>
        <taxon>Bacillales</taxon>
        <taxon>Paenibacillaceae</taxon>
        <taxon>Paenibacillus</taxon>
    </lineage>
</organism>
<evidence type="ECO:0000313" key="3">
    <source>
        <dbReference type="Proteomes" id="UP000267798"/>
    </source>
</evidence>
<evidence type="ECO:0000256" key="1">
    <source>
        <dbReference type="SAM" id="SignalP"/>
    </source>
</evidence>
<dbReference type="AlphaFoldDB" id="A0A3A6PJY1"/>
<keyword evidence="1" id="KW-0732">Signal</keyword>
<evidence type="ECO:0000313" key="2">
    <source>
        <dbReference type="EMBL" id="RJX38609.1"/>
    </source>
</evidence>
<name>A0A3A6PJY1_9BACL</name>
<dbReference type="Proteomes" id="UP000267798">
    <property type="component" value="Unassembled WGS sequence"/>
</dbReference>
<feature type="signal peptide" evidence="1">
    <location>
        <begin position="1"/>
        <end position="19"/>
    </location>
</feature>
<protein>
    <submittedName>
        <fullName evidence="2">Uncharacterized protein</fullName>
    </submittedName>
</protein>
<accession>A0A3A6PJY1</accession>
<sequence length="125" mass="13598">MRNAALKMVPMLLLAFVLAGCSMLSDDGLFDIDISVQDIAESSDKVQLSLAINESAVSGESWVLFEVRNSGNKGTEWLKTTYTGNGVFSTETNQLTGKYKLIGHFYASGGIHFSRVYKPESGLPL</sequence>
<feature type="chain" id="PRO_5038786532" evidence="1">
    <location>
        <begin position="20"/>
        <end position="125"/>
    </location>
</feature>
<proteinExistence type="predicted"/>
<gene>
    <name evidence="2" type="ORF">D3P09_13715</name>
</gene>
<reference evidence="2 3" key="1">
    <citation type="submission" date="2018-09" db="EMBL/GenBank/DDBJ databases">
        <title>Paenibacillus aracenensis nov. sp. isolated from a cave in southern Spain.</title>
        <authorList>
            <person name="Jurado V."/>
            <person name="Gutierrez-Patricio S."/>
            <person name="Gonzalez-Pimentel J.L."/>
            <person name="Miller A.Z."/>
            <person name="Laiz L."/>
            <person name="Saiz-Jimenez C."/>
        </authorList>
    </citation>
    <scope>NUCLEOTIDE SEQUENCE [LARGE SCALE GENOMIC DNA]</scope>
    <source>
        <strain evidence="2 3">JCM 19203</strain>
    </source>
</reference>
<dbReference type="EMBL" id="QXQB01000003">
    <property type="protein sequence ID" value="RJX38609.1"/>
    <property type="molecule type" value="Genomic_DNA"/>
</dbReference>